<dbReference type="GO" id="GO:0006357">
    <property type="term" value="P:regulation of transcription by RNA polymerase II"/>
    <property type="evidence" value="ECO:0007669"/>
    <property type="project" value="TreeGrafter"/>
</dbReference>
<dbReference type="GO" id="GO:0048813">
    <property type="term" value="P:dendrite morphogenesis"/>
    <property type="evidence" value="ECO:0007669"/>
    <property type="project" value="UniProtKB-ARBA"/>
</dbReference>
<evidence type="ECO:0000256" key="5">
    <source>
        <dbReference type="ARBA" id="ARBA00037382"/>
    </source>
</evidence>
<keyword evidence="6" id="KW-0862">Zinc</keyword>
<evidence type="ECO:0000256" key="1">
    <source>
        <dbReference type="ARBA" id="ARBA00022473"/>
    </source>
</evidence>
<feature type="region of interest" description="Disordered" evidence="7">
    <location>
        <begin position="245"/>
        <end position="341"/>
    </location>
</feature>
<comment type="function">
    <text evidence="5">Putative transcription factor required for axon growth and guidance in the central and peripheral nervous systems. Repels CNS axons away from the midline by promoting the expression of the midline repellent sli and its receptor robo.</text>
</comment>
<dbReference type="CDD" id="cd18315">
    <property type="entry name" value="BTB_POZ_BAB-like"/>
    <property type="match status" value="1"/>
</dbReference>
<evidence type="ECO:0000256" key="6">
    <source>
        <dbReference type="PROSITE-ProRule" id="PRU00042"/>
    </source>
</evidence>
<dbReference type="GO" id="GO:0045476">
    <property type="term" value="P:nurse cell apoptotic process"/>
    <property type="evidence" value="ECO:0007669"/>
    <property type="project" value="UniProtKB-ARBA"/>
</dbReference>
<keyword evidence="1" id="KW-0217">Developmental protein</keyword>
<dbReference type="Gene3D" id="3.30.160.60">
    <property type="entry name" value="Classic Zinc Finger"/>
    <property type="match status" value="1"/>
</dbReference>
<dbReference type="GO" id="GO:0008270">
    <property type="term" value="F:zinc ion binding"/>
    <property type="evidence" value="ECO:0007669"/>
    <property type="project" value="UniProtKB-KW"/>
</dbReference>
<keyword evidence="3" id="KW-0524">Neurogenesis</keyword>
<feature type="compositionally biased region" description="Polar residues" evidence="7">
    <location>
        <begin position="157"/>
        <end position="168"/>
    </location>
</feature>
<proteinExistence type="predicted"/>
<dbReference type="GO" id="GO:0005634">
    <property type="term" value="C:nucleus"/>
    <property type="evidence" value="ECO:0007669"/>
    <property type="project" value="TreeGrafter"/>
</dbReference>
<dbReference type="InterPro" id="IPR051095">
    <property type="entry name" value="Dros_DevTransReg"/>
</dbReference>
<dbReference type="SUPFAM" id="SSF54695">
    <property type="entry name" value="POZ domain"/>
    <property type="match status" value="1"/>
</dbReference>
<dbReference type="GO" id="GO:0007464">
    <property type="term" value="P:R3/R4 cell fate commitment"/>
    <property type="evidence" value="ECO:0007669"/>
    <property type="project" value="UniProtKB-ARBA"/>
</dbReference>
<feature type="region of interest" description="Disordered" evidence="7">
    <location>
        <begin position="445"/>
        <end position="489"/>
    </location>
</feature>
<evidence type="ECO:0000256" key="4">
    <source>
        <dbReference type="ARBA" id="ARBA00023242"/>
    </source>
</evidence>
<feature type="compositionally biased region" description="Basic and acidic residues" evidence="7">
    <location>
        <begin position="263"/>
        <end position="272"/>
    </location>
</feature>
<evidence type="ECO:0000259" key="8">
    <source>
        <dbReference type="PROSITE" id="PS50097"/>
    </source>
</evidence>
<keyword evidence="6" id="KW-0863">Zinc-finger</keyword>
<dbReference type="PROSITE" id="PS00028">
    <property type="entry name" value="ZINC_FINGER_C2H2_1"/>
    <property type="match status" value="1"/>
</dbReference>
<dbReference type="SUPFAM" id="SSF57667">
    <property type="entry name" value="beta-beta-alpha zinc fingers"/>
    <property type="match status" value="1"/>
</dbReference>
<dbReference type="GO" id="GO:0045467">
    <property type="term" value="P:R7 cell development"/>
    <property type="evidence" value="ECO:0007669"/>
    <property type="project" value="UniProtKB-ARBA"/>
</dbReference>
<dbReference type="InterPro" id="IPR013087">
    <property type="entry name" value="Znf_C2H2_type"/>
</dbReference>
<accession>A0A5N5SP53</accession>
<dbReference type="InterPro" id="IPR036236">
    <property type="entry name" value="Znf_C2H2_sf"/>
</dbReference>
<dbReference type="Gene3D" id="3.30.710.10">
    <property type="entry name" value="Potassium Channel Kv1.1, Chain A"/>
    <property type="match status" value="1"/>
</dbReference>
<reference evidence="10 11" key="1">
    <citation type="journal article" date="2019" name="PLoS Biol.">
        <title>Sex chromosomes control vertical transmission of feminizing Wolbachia symbionts in an isopod.</title>
        <authorList>
            <person name="Becking T."/>
            <person name="Chebbi M.A."/>
            <person name="Giraud I."/>
            <person name="Moumen B."/>
            <person name="Laverre T."/>
            <person name="Caubet Y."/>
            <person name="Peccoud J."/>
            <person name="Gilbert C."/>
            <person name="Cordaux R."/>
        </authorList>
    </citation>
    <scope>NUCLEOTIDE SEQUENCE [LARGE SCALE GENOMIC DNA]</scope>
    <source>
        <strain evidence="10">ANa2</strain>
        <tissue evidence="10">Whole body excluding digestive tract and cuticle</tissue>
    </source>
</reference>
<dbReference type="PROSITE" id="PS50097">
    <property type="entry name" value="BTB"/>
    <property type="match status" value="1"/>
</dbReference>
<gene>
    <name evidence="10" type="primary">br_3</name>
    <name evidence="10" type="ORF">Anas_06619</name>
</gene>
<feature type="compositionally biased region" description="Basic residues" evidence="7">
    <location>
        <begin position="480"/>
        <end position="489"/>
    </location>
</feature>
<sequence length="489" mass="55268">MCSETHFSLRWNNFGSTMTSALNKLQQLGDFVDVTLAVEGTQLRAHKVVLSACSPYFRNILKSNPCQHPVIILREVDVEDLESVLTFIYEGEVNVSQPRLHTFMRLAEALQVKGLTEYHNEKPDYQSYSHNSHNNNYSAVNYDSNVGSLDLSKKSENFTSKTSKQESPASLIPLNQHREVSAKNSSHKRSSLDSSACNNMLYKKRKFSEIQKPSSPFNLNSTDFELQEMKISSGQTFLEVKVELDNDDDDDDDEGGGGGGGNEGKEKGRISEESSNSSQFLEEVSPEEKRDSPHSSGETESHNSPSKVNEDSSNSQTSAEKKTTSNSNSLKGDKLANNYQPEFPQDPSCHHTLPYPCPFCEKSYTSWGFRRRHIKGYHTGSPELPCKWCLAILPSHQEWESHVTRIHSLTITDARNGILILEEAHMVLQIAQPTRIDSLMELIKNKKLKDKEEEKESENDKEKREKNETQSSKREERGKVLRAKTKSTE</sequence>
<dbReference type="GO" id="GO:0008406">
    <property type="term" value="P:gonad development"/>
    <property type="evidence" value="ECO:0007669"/>
    <property type="project" value="UniProtKB-ARBA"/>
</dbReference>
<evidence type="ECO:0000313" key="10">
    <source>
        <dbReference type="EMBL" id="KAB7495864.1"/>
    </source>
</evidence>
<dbReference type="PROSITE" id="PS50157">
    <property type="entry name" value="ZINC_FINGER_C2H2_2"/>
    <property type="match status" value="1"/>
</dbReference>
<protein>
    <submittedName>
        <fullName evidence="10">Broad-complex core protein</fullName>
    </submittedName>
</protein>
<comment type="caution">
    <text evidence="10">The sequence shown here is derived from an EMBL/GenBank/DDBJ whole genome shotgun (WGS) entry which is preliminary data.</text>
</comment>
<evidence type="ECO:0000313" key="11">
    <source>
        <dbReference type="Proteomes" id="UP000326759"/>
    </source>
</evidence>
<feature type="domain" description="BTB" evidence="8">
    <location>
        <begin position="32"/>
        <end position="97"/>
    </location>
</feature>
<dbReference type="GO" id="GO:0035167">
    <property type="term" value="P:larval lymph gland hemopoiesis"/>
    <property type="evidence" value="ECO:0007669"/>
    <property type="project" value="UniProtKB-ARBA"/>
</dbReference>
<dbReference type="Proteomes" id="UP000326759">
    <property type="component" value="Unassembled WGS sequence"/>
</dbReference>
<dbReference type="GO" id="GO:0007526">
    <property type="term" value="P:larval somatic muscle development"/>
    <property type="evidence" value="ECO:0007669"/>
    <property type="project" value="UniProtKB-ARBA"/>
</dbReference>
<feature type="compositionally biased region" description="Basic and acidic residues" evidence="7">
    <location>
        <begin position="286"/>
        <end position="301"/>
    </location>
</feature>
<feature type="compositionally biased region" description="Polar residues" evidence="7">
    <location>
        <begin position="302"/>
        <end position="330"/>
    </location>
</feature>
<dbReference type="InterPro" id="IPR011333">
    <property type="entry name" value="SKP1/BTB/POZ_sf"/>
</dbReference>
<dbReference type="EMBL" id="SEYY01022018">
    <property type="protein sequence ID" value="KAB7495864.1"/>
    <property type="molecule type" value="Genomic_DNA"/>
</dbReference>
<keyword evidence="4" id="KW-0539">Nucleus</keyword>
<keyword evidence="2" id="KW-0221">Differentiation</keyword>
<dbReference type="SMART" id="SM00225">
    <property type="entry name" value="BTB"/>
    <property type="match status" value="1"/>
</dbReference>
<dbReference type="InterPro" id="IPR000210">
    <property type="entry name" value="BTB/POZ_dom"/>
</dbReference>
<evidence type="ECO:0000256" key="2">
    <source>
        <dbReference type="ARBA" id="ARBA00022782"/>
    </source>
</evidence>
<feature type="region of interest" description="Disordered" evidence="7">
    <location>
        <begin position="156"/>
        <end position="195"/>
    </location>
</feature>
<dbReference type="PANTHER" id="PTHR23110">
    <property type="entry name" value="BTB DOMAIN TRANSCRIPTION FACTOR"/>
    <property type="match status" value="1"/>
</dbReference>
<dbReference type="SMART" id="SM00355">
    <property type="entry name" value="ZnF_C2H2"/>
    <property type="match status" value="2"/>
</dbReference>
<dbReference type="Pfam" id="PF00651">
    <property type="entry name" value="BTB"/>
    <property type="match status" value="1"/>
</dbReference>
<dbReference type="OrthoDB" id="624345at2759"/>
<keyword evidence="6" id="KW-0479">Metal-binding</keyword>
<organism evidence="10 11">
    <name type="scientific">Armadillidium nasatum</name>
    <dbReference type="NCBI Taxonomy" id="96803"/>
    <lineage>
        <taxon>Eukaryota</taxon>
        <taxon>Metazoa</taxon>
        <taxon>Ecdysozoa</taxon>
        <taxon>Arthropoda</taxon>
        <taxon>Crustacea</taxon>
        <taxon>Multicrustacea</taxon>
        <taxon>Malacostraca</taxon>
        <taxon>Eumalacostraca</taxon>
        <taxon>Peracarida</taxon>
        <taxon>Isopoda</taxon>
        <taxon>Oniscidea</taxon>
        <taxon>Crinocheta</taxon>
        <taxon>Armadillidiidae</taxon>
        <taxon>Armadillidium</taxon>
    </lineage>
</organism>
<dbReference type="AlphaFoldDB" id="A0A5N5SP53"/>
<name>A0A5N5SP53_9CRUS</name>
<evidence type="ECO:0000256" key="3">
    <source>
        <dbReference type="ARBA" id="ARBA00022902"/>
    </source>
</evidence>
<feature type="domain" description="C2H2-type" evidence="9">
    <location>
        <begin position="355"/>
        <end position="383"/>
    </location>
</feature>
<feature type="compositionally biased region" description="Basic and acidic residues" evidence="7">
    <location>
        <begin position="449"/>
        <end position="479"/>
    </location>
</feature>
<dbReference type="PANTHER" id="PTHR23110:SF111">
    <property type="entry name" value="LONGITUDINALS LACKING PROTEIN, ISOFORMS F_I_K_T"/>
    <property type="match status" value="1"/>
</dbReference>
<feature type="compositionally biased region" description="Acidic residues" evidence="7">
    <location>
        <begin position="245"/>
        <end position="255"/>
    </location>
</feature>
<dbReference type="GO" id="GO:0016199">
    <property type="term" value="P:axon midline choice point recognition"/>
    <property type="evidence" value="ECO:0007669"/>
    <property type="project" value="UniProtKB-ARBA"/>
</dbReference>
<evidence type="ECO:0000256" key="7">
    <source>
        <dbReference type="SAM" id="MobiDB-lite"/>
    </source>
</evidence>
<evidence type="ECO:0000259" key="9">
    <source>
        <dbReference type="PROSITE" id="PS50157"/>
    </source>
</evidence>
<keyword evidence="11" id="KW-1185">Reference proteome</keyword>